<dbReference type="Pfam" id="PF00255">
    <property type="entry name" value="GSHPx"/>
    <property type="match status" value="1"/>
</dbReference>
<dbReference type="InterPro" id="IPR000889">
    <property type="entry name" value="Glutathione_peroxidase"/>
</dbReference>
<dbReference type="GO" id="GO:0004601">
    <property type="term" value="F:peroxidase activity"/>
    <property type="evidence" value="ECO:0007669"/>
    <property type="project" value="UniProtKB-KW"/>
</dbReference>
<dbReference type="InterPro" id="IPR036249">
    <property type="entry name" value="Thioredoxin-like_sf"/>
</dbReference>
<dbReference type="GO" id="GO:0034599">
    <property type="term" value="P:cellular response to oxidative stress"/>
    <property type="evidence" value="ECO:0007669"/>
    <property type="project" value="TreeGrafter"/>
</dbReference>
<name>Q7XY27_GRIJA</name>
<evidence type="ECO:0000313" key="6">
    <source>
        <dbReference type="EMBL" id="AAP80851.1"/>
    </source>
</evidence>
<dbReference type="AlphaFoldDB" id="Q7XY27"/>
<comment type="similarity">
    <text evidence="1 4">Belongs to the glutathione peroxidase family.</text>
</comment>
<dbReference type="Gene3D" id="3.40.30.10">
    <property type="entry name" value="Glutaredoxin"/>
    <property type="match status" value="1"/>
</dbReference>
<dbReference type="PROSITE" id="PS51355">
    <property type="entry name" value="GLUTATHIONE_PEROXID_3"/>
    <property type="match status" value="1"/>
</dbReference>
<protein>
    <recommendedName>
        <fullName evidence="4">Glutathione peroxidase</fullName>
    </recommendedName>
</protein>
<evidence type="ECO:0000256" key="1">
    <source>
        <dbReference type="ARBA" id="ARBA00006926"/>
    </source>
</evidence>
<dbReference type="PANTHER" id="PTHR11592:SF78">
    <property type="entry name" value="GLUTATHIONE PEROXIDASE"/>
    <property type="match status" value="1"/>
</dbReference>
<feature type="compositionally biased region" description="Polar residues" evidence="5">
    <location>
        <begin position="10"/>
        <end position="20"/>
    </location>
</feature>
<evidence type="ECO:0000256" key="5">
    <source>
        <dbReference type="SAM" id="MobiDB-lite"/>
    </source>
</evidence>
<dbReference type="PANTHER" id="PTHR11592">
    <property type="entry name" value="GLUTATHIONE PEROXIDASE"/>
    <property type="match status" value="1"/>
</dbReference>
<reference evidence="6" key="1">
    <citation type="submission" date="2002-08" db="EMBL/GenBank/DDBJ databases">
        <authorList>
            <person name="Liu C."/>
            <person name="Lee Y."/>
            <person name="Lee H."/>
        </authorList>
    </citation>
    <scope>NUCLEOTIDE SEQUENCE</scope>
</reference>
<accession>Q7XY27</accession>
<proteinExistence type="evidence at transcript level"/>
<evidence type="ECO:0000256" key="3">
    <source>
        <dbReference type="ARBA" id="ARBA00023002"/>
    </source>
</evidence>
<feature type="region of interest" description="Disordered" evidence="5">
    <location>
        <begin position="1"/>
        <end position="34"/>
    </location>
</feature>
<keyword evidence="3 4" id="KW-0560">Oxidoreductase</keyword>
<keyword evidence="2 4" id="KW-0575">Peroxidase</keyword>
<organism evidence="6">
    <name type="scientific">Griffithsia japonica</name>
    <name type="common">Red alga</name>
    <dbReference type="NCBI Taxonomy" id="83288"/>
    <lineage>
        <taxon>Eukaryota</taxon>
        <taxon>Rhodophyta</taxon>
        <taxon>Florideophyceae</taxon>
        <taxon>Rhodymeniophycidae</taxon>
        <taxon>Ceramiales</taxon>
        <taxon>Ceramiaceae</taxon>
        <taxon>Griffithsia</taxon>
    </lineage>
</organism>
<evidence type="ECO:0000256" key="4">
    <source>
        <dbReference type="RuleBase" id="RU000499"/>
    </source>
</evidence>
<dbReference type="EMBL" id="AF542041">
    <property type="protein sequence ID" value="AAP80851.1"/>
    <property type="molecule type" value="mRNA"/>
</dbReference>
<feature type="non-terminal residue" evidence="6">
    <location>
        <position position="1"/>
    </location>
</feature>
<feature type="non-terminal residue" evidence="6">
    <location>
        <position position="160"/>
    </location>
</feature>
<evidence type="ECO:0000256" key="2">
    <source>
        <dbReference type="ARBA" id="ARBA00022559"/>
    </source>
</evidence>
<dbReference type="SUPFAM" id="SSF52833">
    <property type="entry name" value="Thioredoxin-like"/>
    <property type="match status" value="1"/>
</dbReference>
<sequence>PIVRLPIHPTPNSRRPQPLSTAPPSPASRLSFPPRRRRLCPPAIGAAASASVYDLSAFKNGRPYPFSPLSGKLTLFVNVASYCALTPQYEGLVALHTAYQPKGFEVVASPCNQFGRQEPQPDDEICAFVKERFGARFVLLDKLVVNERPADGRSPRSTVS</sequence>
<dbReference type="PRINTS" id="PR01011">
    <property type="entry name" value="GLUTPROXDASE"/>
</dbReference>